<dbReference type="OrthoDB" id="7360463at2"/>
<dbReference type="Proteomes" id="UP000245680">
    <property type="component" value="Unassembled WGS sequence"/>
</dbReference>
<feature type="transmembrane region" description="Helical" evidence="1">
    <location>
        <begin position="115"/>
        <end position="137"/>
    </location>
</feature>
<evidence type="ECO:0000313" key="3">
    <source>
        <dbReference type="EMBL" id="PWR03934.1"/>
    </source>
</evidence>
<organism evidence="3 4">
    <name type="scientific">Meridianimarinicoccus roseus</name>
    <dbReference type="NCBI Taxonomy" id="2072018"/>
    <lineage>
        <taxon>Bacteria</taxon>
        <taxon>Pseudomonadati</taxon>
        <taxon>Pseudomonadota</taxon>
        <taxon>Alphaproteobacteria</taxon>
        <taxon>Rhodobacterales</taxon>
        <taxon>Paracoccaceae</taxon>
        <taxon>Meridianimarinicoccus</taxon>
    </lineage>
</organism>
<dbReference type="Pfam" id="PF09835">
    <property type="entry name" value="DUF2062"/>
    <property type="match status" value="1"/>
</dbReference>
<dbReference type="PANTHER" id="PTHR40547">
    <property type="entry name" value="SLL0298 PROTEIN"/>
    <property type="match status" value="1"/>
</dbReference>
<accession>A0A2V2LK87</accession>
<dbReference type="EMBL" id="QGKU01000015">
    <property type="protein sequence ID" value="PWR03934.1"/>
    <property type="molecule type" value="Genomic_DNA"/>
</dbReference>
<evidence type="ECO:0000259" key="2">
    <source>
        <dbReference type="Pfam" id="PF09835"/>
    </source>
</evidence>
<dbReference type="RefSeq" id="WP_109810493.1">
    <property type="nucleotide sequence ID" value="NZ_QGKU01000015.1"/>
</dbReference>
<dbReference type="PANTHER" id="PTHR40547:SF1">
    <property type="entry name" value="SLL0298 PROTEIN"/>
    <property type="match status" value="1"/>
</dbReference>
<feature type="transmembrane region" description="Helical" evidence="1">
    <location>
        <begin position="46"/>
        <end position="76"/>
    </location>
</feature>
<reference evidence="3 4" key="1">
    <citation type="submission" date="2018-05" db="EMBL/GenBank/DDBJ databases">
        <title>Rhodobacteraceae gen. nov., sp. nov. isolated from sea water.</title>
        <authorList>
            <person name="Ren Y."/>
        </authorList>
    </citation>
    <scope>NUCLEOTIDE SEQUENCE [LARGE SCALE GENOMIC DNA]</scope>
    <source>
        <strain evidence="3 4">TG-679</strain>
    </source>
</reference>
<keyword evidence="1" id="KW-1133">Transmembrane helix</keyword>
<dbReference type="AlphaFoldDB" id="A0A2V2LK87"/>
<proteinExistence type="predicted"/>
<name>A0A2V2LK87_9RHOB</name>
<gene>
    <name evidence="3" type="ORF">DKT77_04280</name>
</gene>
<protein>
    <submittedName>
        <fullName evidence="3">DUF2062 domain-containing protein</fullName>
    </submittedName>
</protein>
<keyword evidence="1" id="KW-0812">Transmembrane</keyword>
<evidence type="ECO:0000256" key="1">
    <source>
        <dbReference type="SAM" id="Phobius"/>
    </source>
</evidence>
<feature type="transmembrane region" description="Helical" evidence="1">
    <location>
        <begin position="82"/>
        <end position="103"/>
    </location>
</feature>
<keyword evidence="1" id="KW-0472">Membrane</keyword>
<evidence type="ECO:0000313" key="4">
    <source>
        <dbReference type="Proteomes" id="UP000245680"/>
    </source>
</evidence>
<comment type="caution">
    <text evidence="3">The sequence shown here is derived from an EMBL/GenBank/DDBJ whole genome shotgun (WGS) entry which is preliminary data.</text>
</comment>
<feature type="domain" description="DUF2062" evidence="2">
    <location>
        <begin position="27"/>
        <end position="191"/>
    </location>
</feature>
<dbReference type="InterPro" id="IPR018639">
    <property type="entry name" value="DUF2062"/>
</dbReference>
<feature type="transmembrane region" description="Helical" evidence="1">
    <location>
        <begin position="157"/>
        <end position="180"/>
    </location>
</feature>
<keyword evidence="4" id="KW-1185">Reference proteome</keyword>
<sequence length="213" mass="23505">MVFKRRDKQSNSQRLRALVYPPGGWRRSFHYVWLRLRRLPDRPGRIARGIACGVFVCFTPFFGFHFLLAVLLAWMVQGNKMAAFFATLVGNPVTFPVIAAMSIQLGEVMMQVDTPIPLSQVLGTFALAFGELTSNLVNLATRGSAEWEKLHSFFHGVFLPYAVGGLIPGILAAAGSYALSHKIIVAYQNRRSARARLAAGKRARVADNGRGTP</sequence>